<evidence type="ECO:0000259" key="1">
    <source>
        <dbReference type="Pfam" id="PF00535"/>
    </source>
</evidence>
<dbReference type="SUPFAM" id="SSF53448">
    <property type="entry name" value="Nucleotide-diphospho-sugar transferases"/>
    <property type="match status" value="1"/>
</dbReference>
<dbReference type="Proteomes" id="UP000886842">
    <property type="component" value="Unassembled WGS sequence"/>
</dbReference>
<dbReference type="AlphaFoldDB" id="A0A9D1KM27"/>
<organism evidence="2 3">
    <name type="scientific">Candidatus Avipropionibacterium avicola</name>
    <dbReference type="NCBI Taxonomy" id="2840701"/>
    <lineage>
        <taxon>Bacteria</taxon>
        <taxon>Bacillati</taxon>
        <taxon>Actinomycetota</taxon>
        <taxon>Actinomycetes</taxon>
        <taxon>Propionibacteriales</taxon>
        <taxon>Propionibacteriaceae</taxon>
        <taxon>Propionibacteriaceae incertae sedis</taxon>
        <taxon>Candidatus Avipropionibacterium</taxon>
    </lineage>
</organism>
<comment type="caution">
    <text evidence="2">The sequence shown here is derived from an EMBL/GenBank/DDBJ whole genome shotgun (WGS) entry which is preliminary data.</text>
</comment>
<dbReference type="InterPro" id="IPR001173">
    <property type="entry name" value="Glyco_trans_2-like"/>
</dbReference>
<proteinExistence type="predicted"/>
<accession>A0A9D1KM27</accession>
<sequence length="303" mass="33156">MTPTVSVVVPTHHRPELMKLAVESVLAQQVSVEGEVIIVFDACPVEVPEVEVPKGWTVRGVTNTRTRGLAGARNSGIVAADGELVAFLDDDDEWLPGKLAAQLERWAAAPDAVAIGTAMTVDDGSGHHVRLSPREELTHDDFLRNRIPGVHSSSLLFPRAQLCGQLGMIDEELPRSYGEDYDILLRASALGRVSVVNEPLVRVLWTGQSYYFGQWQAYAEALQYLLAKHPGFADVPRALGRIQAQVAFALAASQQRAAARTWAARALRNDPRQVKALLAFAIAWRLVTADQVARVVRRFGRGI</sequence>
<dbReference type="Gene3D" id="3.90.550.10">
    <property type="entry name" value="Spore Coat Polysaccharide Biosynthesis Protein SpsA, Chain A"/>
    <property type="match status" value="1"/>
</dbReference>
<protein>
    <submittedName>
        <fullName evidence="2">Glycosyltransferase family 2 protein</fullName>
    </submittedName>
</protein>
<dbReference type="PANTHER" id="PTHR43685">
    <property type="entry name" value="GLYCOSYLTRANSFERASE"/>
    <property type="match status" value="1"/>
</dbReference>
<feature type="domain" description="Glycosyltransferase 2-like" evidence="1">
    <location>
        <begin position="6"/>
        <end position="150"/>
    </location>
</feature>
<evidence type="ECO:0000313" key="2">
    <source>
        <dbReference type="EMBL" id="HIT75874.1"/>
    </source>
</evidence>
<reference evidence="2" key="2">
    <citation type="journal article" date="2021" name="PeerJ">
        <title>Extensive microbial diversity within the chicken gut microbiome revealed by metagenomics and culture.</title>
        <authorList>
            <person name="Gilroy R."/>
            <person name="Ravi A."/>
            <person name="Getino M."/>
            <person name="Pursley I."/>
            <person name="Horton D.L."/>
            <person name="Alikhan N.F."/>
            <person name="Baker D."/>
            <person name="Gharbi K."/>
            <person name="Hall N."/>
            <person name="Watson M."/>
            <person name="Adriaenssens E.M."/>
            <person name="Foster-Nyarko E."/>
            <person name="Jarju S."/>
            <person name="Secka A."/>
            <person name="Antonio M."/>
            <person name="Oren A."/>
            <person name="Chaudhuri R.R."/>
            <person name="La Ragione R."/>
            <person name="Hildebrand F."/>
            <person name="Pallen M.J."/>
        </authorList>
    </citation>
    <scope>NUCLEOTIDE SEQUENCE</scope>
    <source>
        <strain evidence="2">ChiGjej1B1-24693</strain>
    </source>
</reference>
<dbReference type="InterPro" id="IPR050834">
    <property type="entry name" value="Glycosyltransf_2"/>
</dbReference>
<dbReference type="EMBL" id="DVLP01000292">
    <property type="protein sequence ID" value="HIT75874.1"/>
    <property type="molecule type" value="Genomic_DNA"/>
</dbReference>
<dbReference type="CDD" id="cd00761">
    <property type="entry name" value="Glyco_tranf_GTA_type"/>
    <property type="match status" value="1"/>
</dbReference>
<dbReference type="InterPro" id="IPR029044">
    <property type="entry name" value="Nucleotide-diphossugar_trans"/>
</dbReference>
<reference evidence="2" key="1">
    <citation type="submission" date="2020-10" db="EMBL/GenBank/DDBJ databases">
        <authorList>
            <person name="Gilroy R."/>
        </authorList>
    </citation>
    <scope>NUCLEOTIDE SEQUENCE</scope>
    <source>
        <strain evidence="2">ChiGjej1B1-24693</strain>
    </source>
</reference>
<name>A0A9D1KM27_9ACTN</name>
<gene>
    <name evidence="2" type="ORF">IAA98_09830</name>
</gene>
<dbReference type="Pfam" id="PF00535">
    <property type="entry name" value="Glycos_transf_2"/>
    <property type="match status" value="1"/>
</dbReference>
<dbReference type="PANTHER" id="PTHR43685:SF2">
    <property type="entry name" value="GLYCOSYLTRANSFERASE 2-LIKE DOMAIN-CONTAINING PROTEIN"/>
    <property type="match status" value="1"/>
</dbReference>
<evidence type="ECO:0000313" key="3">
    <source>
        <dbReference type="Proteomes" id="UP000886842"/>
    </source>
</evidence>